<dbReference type="STRING" id="240015.ACP_3075"/>
<organism evidence="3 4">
    <name type="scientific">Acidobacterium capsulatum (strain ATCC 51196 / DSM 11244 / BCRC 80197 / JCM 7670 / NBRC 15755 / NCIMB 13165 / 161)</name>
    <dbReference type="NCBI Taxonomy" id="240015"/>
    <lineage>
        <taxon>Bacteria</taxon>
        <taxon>Pseudomonadati</taxon>
        <taxon>Acidobacteriota</taxon>
        <taxon>Terriglobia</taxon>
        <taxon>Terriglobales</taxon>
        <taxon>Acidobacteriaceae</taxon>
        <taxon>Acidobacterium</taxon>
    </lineage>
</organism>
<dbReference type="eggNOG" id="COG5297">
    <property type="taxonomic scope" value="Bacteria"/>
</dbReference>
<dbReference type="EMBL" id="CP001472">
    <property type="protein sequence ID" value="ACO31613.1"/>
    <property type="molecule type" value="Genomic_DNA"/>
</dbReference>
<evidence type="ECO:0000259" key="1">
    <source>
        <dbReference type="Pfam" id="PF07632"/>
    </source>
</evidence>
<dbReference type="AlphaFoldDB" id="C1F4Y9"/>
<dbReference type="KEGG" id="aca:ACP_3075"/>
<dbReference type="InterPro" id="IPR036452">
    <property type="entry name" value="Ribo_hydro-like"/>
</dbReference>
<proteinExistence type="predicted"/>
<sequence>MNRRDFAVRGLVSMMGLKLGLSPLRAMGEVRALGTGVPGGDAGQESGKNRLIVMTDIGADPDDTESTCRLTLYSNEIEIEGLIATTSVWRPAPEPDLILEVLEAYSKVHANLLLHDPGYPSAERLRSMVKRGLAKYGMKGVGEGMDSEGSEWIIRSLEREDARPLWVTAWGGTNTLAQALYRLRKTKSASEFQRLISKLRVYAISDQDDSGPWIRKSFPELFYIVSPGGDYSTATWQGINRFVPGIDNTSISNAWLAKNIQQGHGPLGAAYPDVAYGMEGDTPSWLGLIPNGLNDMEHPDWGGWGGRYELYQPVVPITNPKTFLGGVPIPQETRPIWTNAEDRYTPAVHGEYGRAIEPGKATFSGNQVTVWRWRDDFQNDFAARMDWTTKSYREANHPPVVIRQQPSVIHVRSGSQFSLGVEATDPDGDSLTYYWFPYPEAGSYRGEVEFSAPDTSSIFATAPKVEKPETLHFIIRVTDKGTPPLSRYQRFIVAVAP</sequence>
<dbReference type="InterPro" id="IPR048527">
    <property type="entry name" value="Sde182_C"/>
</dbReference>
<dbReference type="HOGENOM" id="CLU_029266_0_0_0"/>
<feature type="domain" description="Cellulose-binding Sde182 nucleoside hydrolase-like" evidence="1">
    <location>
        <begin position="50"/>
        <end position="308"/>
    </location>
</feature>
<evidence type="ECO:0008006" key="5">
    <source>
        <dbReference type="Google" id="ProtNLM"/>
    </source>
</evidence>
<protein>
    <recommendedName>
        <fullName evidence="5">DUF1593 domain-containing protein</fullName>
    </recommendedName>
</protein>
<keyword evidence="4" id="KW-1185">Reference proteome</keyword>
<dbReference type="Gene3D" id="3.90.245.10">
    <property type="entry name" value="Ribonucleoside hydrolase-like"/>
    <property type="match status" value="1"/>
</dbReference>
<dbReference type="Pfam" id="PF07632">
    <property type="entry name" value="Sde182_NH-like"/>
    <property type="match status" value="1"/>
</dbReference>
<dbReference type="Pfam" id="PF21027">
    <property type="entry name" value="Sde0182_C"/>
    <property type="match status" value="1"/>
</dbReference>
<dbReference type="Gene3D" id="2.60.40.10">
    <property type="entry name" value="Immunoglobulins"/>
    <property type="match status" value="1"/>
</dbReference>
<name>C1F4Y9_ACIC5</name>
<evidence type="ECO:0000313" key="4">
    <source>
        <dbReference type="Proteomes" id="UP000002207"/>
    </source>
</evidence>
<dbReference type="InterPro" id="IPR013783">
    <property type="entry name" value="Ig-like_fold"/>
</dbReference>
<dbReference type="InterPro" id="IPR011483">
    <property type="entry name" value="Sde182_NH-like"/>
</dbReference>
<reference evidence="3 4" key="1">
    <citation type="journal article" date="2009" name="Appl. Environ. Microbiol.">
        <title>Three genomes from the phylum Acidobacteria provide insight into the lifestyles of these microorganisms in soils.</title>
        <authorList>
            <person name="Ward N.L."/>
            <person name="Challacombe J.F."/>
            <person name="Janssen P.H."/>
            <person name="Henrissat B."/>
            <person name="Coutinho P.M."/>
            <person name="Wu M."/>
            <person name="Xie G."/>
            <person name="Haft D.H."/>
            <person name="Sait M."/>
            <person name="Badger J."/>
            <person name="Barabote R.D."/>
            <person name="Bradley B."/>
            <person name="Brettin T.S."/>
            <person name="Brinkac L.M."/>
            <person name="Bruce D."/>
            <person name="Creasy T."/>
            <person name="Daugherty S.C."/>
            <person name="Davidsen T.M."/>
            <person name="DeBoy R.T."/>
            <person name="Detter J.C."/>
            <person name="Dodson R.J."/>
            <person name="Durkin A.S."/>
            <person name="Ganapathy A."/>
            <person name="Gwinn-Giglio M."/>
            <person name="Han C.S."/>
            <person name="Khouri H."/>
            <person name="Kiss H."/>
            <person name="Kothari S.P."/>
            <person name="Madupu R."/>
            <person name="Nelson K.E."/>
            <person name="Nelson W.C."/>
            <person name="Paulsen I."/>
            <person name="Penn K."/>
            <person name="Ren Q."/>
            <person name="Rosovitz M.J."/>
            <person name="Selengut J.D."/>
            <person name="Shrivastava S."/>
            <person name="Sullivan S.A."/>
            <person name="Tapia R."/>
            <person name="Thompson L.S."/>
            <person name="Watkins K.L."/>
            <person name="Yang Q."/>
            <person name="Yu C."/>
            <person name="Zafar N."/>
            <person name="Zhou L."/>
            <person name="Kuske C.R."/>
        </authorList>
    </citation>
    <scope>NUCLEOTIDE SEQUENCE [LARGE SCALE GENOMIC DNA]</scope>
    <source>
        <strain evidence="4">ATCC 51196 / DSM 11244 / BCRC 80197 / JCM 7670 / NBRC 15755 / NCIMB 13165 / 161</strain>
    </source>
</reference>
<dbReference type="Proteomes" id="UP000002207">
    <property type="component" value="Chromosome"/>
</dbReference>
<evidence type="ECO:0000259" key="2">
    <source>
        <dbReference type="Pfam" id="PF21027"/>
    </source>
</evidence>
<feature type="domain" description="Cellulose-binding Sde182 C-terminal" evidence="2">
    <location>
        <begin position="418"/>
        <end position="495"/>
    </location>
</feature>
<evidence type="ECO:0000313" key="3">
    <source>
        <dbReference type="EMBL" id="ACO31613.1"/>
    </source>
</evidence>
<gene>
    <name evidence="3" type="ordered locus">ACP_3075</name>
</gene>
<accession>C1F4Y9</accession>
<dbReference type="RefSeq" id="WP_015898123.1">
    <property type="nucleotide sequence ID" value="NC_012483.1"/>
</dbReference>
<dbReference type="SUPFAM" id="SSF53590">
    <property type="entry name" value="Nucleoside hydrolase"/>
    <property type="match status" value="1"/>
</dbReference>
<dbReference type="GO" id="GO:0016799">
    <property type="term" value="F:hydrolase activity, hydrolyzing N-glycosyl compounds"/>
    <property type="evidence" value="ECO:0007669"/>
    <property type="project" value="InterPro"/>
</dbReference>
<dbReference type="InParanoid" id="C1F4Y9"/>
<dbReference type="CDD" id="cd11304">
    <property type="entry name" value="Cadherin_repeat"/>
    <property type="match status" value="1"/>
</dbReference>